<gene>
    <name evidence="2" type="ORF">B0H67DRAFT_645858</name>
</gene>
<feature type="coiled-coil region" evidence="1">
    <location>
        <begin position="20"/>
        <end position="47"/>
    </location>
</feature>
<sequence length="128" mass="14735">MTLLNIWRPLTGDSKHEKALRRLAAECSELSVELMSLLKKLKRHEKKNSVWGSLRVKWASIRKASDVESMVESLREYRSEIMLRLILMMSDQQSSIKVQLEQIRKEASQLNTVTAPQLDTLRSEILAG</sequence>
<comment type="caution">
    <text evidence="2">The sequence shown here is derived from an EMBL/GenBank/DDBJ whole genome shotgun (WGS) entry which is preliminary data.</text>
</comment>
<name>A0AA40AI05_9PEZI</name>
<reference evidence="2" key="1">
    <citation type="submission" date="2023-06" db="EMBL/GenBank/DDBJ databases">
        <title>Genome-scale phylogeny and comparative genomics of the fungal order Sordariales.</title>
        <authorList>
            <consortium name="Lawrence Berkeley National Laboratory"/>
            <person name="Hensen N."/>
            <person name="Bonometti L."/>
            <person name="Westerberg I."/>
            <person name="Brannstrom I.O."/>
            <person name="Guillou S."/>
            <person name="Cros-Aarteil S."/>
            <person name="Calhoun S."/>
            <person name="Haridas S."/>
            <person name="Kuo A."/>
            <person name="Mondo S."/>
            <person name="Pangilinan J."/>
            <person name="Riley R."/>
            <person name="Labutti K."/>
            <person name="Andreopoulos B."/>
            <person name="Lipzen A."/>
            <person name="Chen C."/>
            <person name="Yanf M."/>
            <person name="Daum C."/>
            <person name="Ng V."/>
            <person name="Clum A."/>
            <person name="Steindorff A."/>
            <person name="Ohm R."/>
            <person name="Martin F."/>
            <person name="Silar P."/>
            <person name="Natvig D."/>
            <person name="Lalanne C."/>
            <person name="Gautier V."/>
            <person name="Ament-Velasquez S.L."/>
            <person name="Kruys A."/>
            <person name="Hutchinson M.I."/>
            <person name="Powell A.J."/>
            <person name="Barry K."/>
            <person name="Miller A.N."/>
            <person name="Grigoriev I.V."/>
            <person name="Debuchy R."/>
            <person name="Gladieux P."/>
            <person name="Thoren M.H."/>
            <person name="Johannesson H."/>
        </authorList>
    </citation>
    <scope>NUCLEOTIDE SEQUENCE</scope>
    <source>
        <strain evidence="2">SMH4607-1</strain>
    </source>
</reference>
<evidence type="ECO:0000313" key="3">
    <source>
        <dbReference type="Proteomes" id="UP001172102"/>
    </source>
</evidence>
<dbReference type="Proteomes" id="UP001172102">
    <property type="component" value="Unassembled WGS sequence"/>
</dbReference>
<keyword evidence="1" id="KW-0175">Coiled coil</keyword>
<keyword evidence="3" id="KW-1185">Reference proteome</keyword>
<evidence type="ECO:0000256" key="1">
    <source>
        <dbReference type="SAM" id="Coils"/>
    </source>
</evidence>
<organism evidence="2 3">
    <name type="scientific">Lasiosphaeris hirsuta</name>
    <dbReference type="NCBI Taxonomy" id="260670"/>
    <lineage>
        <taxon>Eukaryota</taxon>
        <taxon>Fungi</taxon>
        <taxon>Dikarya</taxon>
        <taxon>Ascomycota</taxon>
        <taxon>Pezizomycotina</taxon>
        <taxon>Sordariomycetes</taxon>
        <taxon>Sordariomycetidae</taxon>
        <taxon>Sordariales</taxon>
        <taxon>Lasiosphaeriaceae</taxon>
        <taxon>Lasiosphaeris</taxon>
    </lineage>
</organism>
<accession>A0AA40AI05</accession>
<protein>
    <submittedName>
        <fullName evidence="2">Uncharacterized protein</fullName>
    </submittedName>
</protein>
<proteinExistence type="predicted"/>
<evidence type="ECO:0000313" key="2">
    <source>
        <dbReference type="EMBL" id="KAK0716213.1"/>
    </source>
</evidence>
<dbReference type="EMBL" id="JAUKUA010000004">
    <property type="protein sequence ID" value="KAK0716213.1"/>
    <property type="molecule type" value="Genomic_DNA"/>
</dbReference>
<dbReference type="AlphaFoldDB" id="A0AA40AI05"/>